<keyword evidence="1 4" id="KW-0489">Methyltransferase</keyword>
<dbReference type="InterPro" id="IPR029063">
    <property type="entry name" value="SAM-dependent_MTases_sf"/>
</dbReference>
<dbReference type="Pfam" id="PF13847">
    <property type="entry name" value="Methyltransf_31"/>
    <property type="match status" value="1"/>
</dbReference>
<feature type="binding site" evidence="4">
    <location>
        <position position="310"/>
    </location>
    <ligand>
        <name>S-adenosyl-L-methionine</name>
        <dbReference type="ChEBI" id="CHEBI:59789"/>
    </ligand>
</feature>
<evidence type="ECO:0000256" key="4">
    <source>
        <dbReference type="PROSITE-ProRule" id="PRU01024"/>
    </source>
</evidence>
<dbReference type="PANTHER" id="PTHR45904">
    <property type="entry name" value="TRNA (URACIL-5-)-METHYLTRANSFERASE"/>
    <property type="match status" value="1"/>
</dbReference>
<feature type="domain" description="Methyltransferase" evidence="5">
    <location>
        <begin position="235"/>
        <end position="353"/>
    </location>
</feature>
<dbReference type="GO" id="GO:0003723">
    <property type="term" value="F:RNA binding"/>
    <property type="evidence" value="ECO:0007669"/>
    <property type="project" value="TreeGrafter"/>
</dbReference>
<dbReference type="InterPro" id="IPR025714">
    <property type="entry name" value="Methyltranfer_dom"/>
</dbReference>
<dbReference type="GO" id="GO:0008173">
    <property type="term" value="F:RNA methyltransferase activity"/>
    <property type="evidence" value="ECO:0007669"/>
    <property type="project" value="InterPro"/>
</dbReference>
<dbReference type="Gene3D" id="3.40.50.150">
    <property type="entry name" value="Vaccinia Virus protein VP39"/>
    <property type="match status" value="1"/>
</dbReference>
<gene>
    <name evidence="6" type="ORF">ROZALSC1DRAFT_26476</name>
</gene>
<sequence length="373" mass="42649">MSLASKLVIVMRKVSMRSNEKKIKTFVRQFAQFEDQEVQFQKFKTTARLWFKDKDEEFIRTLADKLDGKKFGEKIINVIVDENTTHFNRDKTRNINKNITVPDSISERVCPLVNVPYEQQLKLKQEKAQKVMKDVETKSKTLDGSFGKSVTMFPDEKCLHLPAYSIPLLILYYFFVINVFDNNPNCQEELIYGQDFVTEKLFDLSFQISRASFFQVNTKGAETLYSEICNQCEVDENTIILDLCCGTGTIGQVISSKVKKVIGVELVYEAVEDAKKNANINEFICSKVEDAIGNILSGLDPTERVVAILDPPRAGIPSFIKHIVYASCKPELAMNNFIQLTDQTGNFKVTNVVPVDMFPHTEHYELLLTFKRE</sequence>
<accession>A0A4V1J0N1</accession>
<proteinExistence type="inferred from homology"/>
<dbReference type="InterPro" id="IPR045850">
    <property type="entry name" value="TRM2_met"/>
</dbReference>
<dbReference type="PROSITE" id="PS01231">
    <property type="entry name" value="TRMA_2"/>
    <property type="match status" value="1"/>
</dbReference>
<organism evidence="6 7">
    <name type="scientific">Rozella allomycis (strain CSF55)</name>
    <dbReference type="NCBI Taxonomy" id="988480"/>
    <lineage>
        <taxon>Eukaryota</taxon>
        <taxon>Fungi</taxon>
        <taxon>Fungi incertae sedis</taxon>
        <taxon>Cryptomycota</taxon>
        <taxon>Cryptomycota incertae sedis</taxon>
        <taxon>Rozella</taxon>
    </lineage>
</organism>
<dbReference type="InterPro" id="IPR010280">
    <property type="entry name" value="U5_MeTrfase_fam"/>
</dbReference>
<dbReference type="InterPro" id="IPR030391">
    <property type="entry name" value="MeTrfase_TrmA_CS"/>
</dbReference>
<dbReference type="PANTHER" id="PTHR45904:SF2">
    <property type="entry name" value="TRNA (URACIL-5-)-METHYLTRANSFERASE HOMOLOG A"/>
    <property type="match status" value="1"/>
</dbReference>
<comment type="caution">
    <text evidence="4">Lacks conserved residue(s) required for the propagation of feature annotation.</text>
</comment>
<feature type="binding site" evidence="4">
    <location>
        <position position="265"/>
    </location>
    <ligand>
        <name>S-adenosyl-L-methionine</name>
        <dbReference type="ChEBI" id="CHEBI:59789"/>
    </ligand>
</feature>
<feature type="active site" description="Nucleophile" evidence="4">
    <location>
        <position position="328"/>
    </location>
</feature>
<evidence type="ECO:0000256" key="2">
    <source>
        <dbReference type="ARBA" id="ARBA00022679"/>
    </source>
</evidence>
<dbReference type="Proteomes" id="UP000281549">
    <property type="component" value="Unassembled WGS sequence"/>
</dbReference>
<dbReference type="GO" id="GO:0006396">
    <property type="term" value="P:RNA processing"/>
    <property type="evidence" value="ECO:0007669"/>
    <property type="project" value="InterPro"/>
</dbReference>
<dbReference type="AlphaFoldDB" id="A0A4V1J0N1"/>
<feature type="binding site" evidence="4">
    <location>
        <position position="215"/>
    </location>
    <ligand>
        <name>S-adenosyl-L-methionine</name>
        <dbReference type="ChEBI" id="CHEBI:59789"/>
    </ligand>
</feature>
<reference evidence="7" key="1">
    <citation type="journal article" date="2018" name="Nat. Microbiol.">
        <title>Leveraging single-cell genomics to expand the fungal tree of life.</title>
        <authorList>
            <person name="Ahrendt S.R."/>
            <person name="Quandt C.A."/>
            <person name="Ciobanu D."/>
            <person name="Clum A."/>
            <person name="Salamov A."/>
            <person name="Andreopoulos B."/>
            <person name="Cheng J.F."/>
            <person name="Woyke T."/>
            <person name="Pelin A."/>
            <person name="Henrissat B."/>
            <person name="Reynolds N.K."/>
            <person name="Benny G.L."/>
            <person name="Smith M.E."/>
            <person name="James T.Y."/>
            <person name="Grigoriev I.V."/>
        </authorList>
    </citation>
    <scope>NUCLEOTIDE SEQUENCE [LARGE SCALE GENOMIC DNA]</scope>
    <source>
        <strain evidence="7">CSF55</strain>
    </source>
</reference>
<evidence type="ECO:0000256" key="3">
    <source>
        <dbReference type="ARBA" id="ARBA00022691"/>
    </source>
</evidence>
<dbReference type="GO" id="GO:0032259">
    <property type="term" value="P:methylation"/>
    <property type="evidence" value="ECO:0007669"/>
    <property type="project" value="UniProtKB-KW"/>
</dbReference>
<evidence type="ECO:0000313" key="7">
    <source>
        <dbReference type="Proteomes" id="UP000281549"/>
    </source>
</evidence>
<name>A0A4V1J0N1_ROZAC</name>
<protein>
    <submittedName>
        <fullName evidence="6">S-adenosyl-L-methionine-dependent methyltransferase</fullName>
    </submittedName>
</protein>
<comment type="similarity">
    <text evidence="4">Belongs to the class I-like SAM-binding methyltransferase superfamily. RNA M5U methyltransferase family.</text>
</comment>
<dbReference type="SUPFAM" id="SSF53335">
    <property type="entry name" value="S-adenosyl-L-methionine-dependent methyltransferases"/>
    <property type="match status" value="1"/>
</dbReference>
<keyword evidence="3 4" id="KW-0949">S-adenosyl-L-methionine</keyword>
<keyword evidence="2 4" id="KW-0808">Transferase</keyword>
<evidence type="ECO:0000256" key="1">
    <source>
        <dbReference type="ARBA" id="ARBA00022603"/>
    </source>
</evidence>
<dbReference type="PROSITE" id="PS51687">
    <property type="entry name" value="SAM_MT_RNA_M5U"/>
    <property type="match status" value="1"/>
</dbReference>
<dbReference type="EMBL" id="ML004908">
    <property type="protein sequence ID" value="RKP22139.1"/>
    <property type="molecule type" value="Genomic_DNA"/>
</dbReference>
<evidence type="ECO:0000313" key="6">
    <source>
        <dbReference type="EMBL" id="RKP22139.1"/>
    </source>
</evidence>
<evidence type="ECO:0000259" key="5">
    <source>
        <dbReference type="Pfam" id="PF13847"/>
    </source>
</evidence>
<dbReference type="CDD" id="cd02440">
    <property type="entry name" value="AdoMet_MTases"/>
    <property type="match status" value="1"/>
</dbReference>